<evidence type="ECO:0000256" key="1">
    <source>
        <dbReference type="SAM" id="MobiDB-lite"/>
    </source>
</evidence>
<dbReference type="EMBL" id="FN649746">
    <property type="protein sequence ID" value="CBJ27753.1"/>
    <property type="molecule type" value="Genomic_DNA"/>
</dbReference>
<feature type="compositionally biased region" description="Low complexity" evidence="1">
    <location>
        <begin position="167"/>
        <end position="200"/>
    </location>
</feature>
<dbReference type="InParanoid" id="D7G7L4"/>
<proteinExistence type="predicted"/>
<name>D7G7L4_ECTSI</name>
<evidence type="ECO:0000313" key="3">
    <source>
        <dbReference type="Proteomes" id="UP000002630"/>
    </source>
</evidence>
<protein>
    <submittedName>
        <fullName evidence="2">Uncharacterized protein</fullName>
    </submittedName>
</protein>
<gene>
    <name evidence="2" type="ORF">Esi_0084_0046</name>
</gene>
<feature type="region of interest" description="Disordered" evidence="1">
    <location>
        <begin position="141"/>
        <end position="207"/>
    </location>
</feature>
<dbReference type="Proteomes" id="UP000002630">
    <property type="component" value="Linkage Group LG21"/>
</dbReference>
<dbReference type="OrthoDB" id="10330159at2759"/>
<dbReference type="AlphaFoldDB" id="D7G7L4"/>
<feature type="region of interest" description="Disordered" evidence="1">
    <location>
        <begin position="1"/>
        <end position="20"/>
    </location>
</feature>
<organism evidence="2 3">
    <name type="scientific">Ectocarpus siliculosus</name>
    <name type="common">Brown alga</name>
    <name type="synonym">Conferva siliculosa</name>
    <dbReference type="NCBI Taxonomy" id="2880"/>
    <lineage>
        <taxon>Eukaryota</taxon>
        <taxon>Sar</taxon>
        <taxon>Stramenopiles</taxon>
        <taxon>Ochrophyta</taxon>
        <taxon>PX clade</taxon>
        <taxon>Phaeophyceae</taxon>
        <taxon>Ectocarpales</taxon>
        <taxon>Ectocarpaceae</taxon>
        <taxon>Ectocarpus</taxon>
    </lineage>
</organism>
<accession>D7G7L4</accession>
<feature type="compositionally biased region" description="Acidic residues" evidence="1">
    <location>
        <begin position="152"/>
        <end position="166"/>
    </location>
</feature>
<evidence type="ECO:0000313" key="2">
    <source>
        <dbReference type="EMBL" id="CBJ27753.1"/>
    </source>
</evidence>
<dbReference type="EMBL" id="FN649075">
    <property type="protein sequence ID" value="CBJ27753.1"/>
    <property type="molecule type" value="Genomic_DNA"/>
</dbReference>
<sequence>MSTAIAAARQQRKRPPPSASEEAIRLMKHMKPAELRKISKAAMILEKRKLEDNKKVAAFVAKNDNFVELVGDCYICLEPLLNNIGTTKFGVVSWRCRCTVPQKAHSACVFSKICHVANSQGTCDMCDSPMMFEKTRRKGTQATIRFHRDEERADDADPSSDSEEGESSGSESLSDVSNEDSNSSLSGSDLSNSESSSGSDSNEEDGD</sequence>
<keyword evidence="3" id="KW-1185">Reference proteome</keyword>
<reference evidence="2 3" key="1">
    <citation type="journal article" date="2010" name="Nature">
        <title>The Ectocarpus genome and the independent evolution of multicellularity in brown algae.</title>
        <authorList>
            <person name="Cock J.M."/>
            <person name="Sterck L."/>
            <person name="Rouze P."/>
            <person name="Scornet D."/>
            <person name="Allen A.E."/>
            <person name="Amoutzias G."/>
            <person name="Anthouard V."/>
            <person name="Artiguenave F."/>
            <person name="Aury J.M."/>
            <person name="Badger J.H."/>
            <person name="Beszteri B."/>
            <person name="Billiau K."/>
            <person name="Bonnet E."/>
            <person name="Bothwell J.H."/>
            <person name="Bowler C."/>
            <person name="Boyen C."/>
            <person name="Brownlee C."/>
            <person name="Carrano C.J."/>
            <person name="Charrier B."/>
            <person name="Cho G.Y."/>
            <person name="Coelho S.M."/>
            <person name="Collen J."/>
            <person name="Corre E."/>
            <person name="Da Silva C."/>
            <person name="Delage L."/>
            <person name="Delaroque N."/>
            <person name="Dittami S.M."/>
            <person name="Doulbeau S."/>
            <person name="Elias M."/>
            <person name="Farnham G."/>
            <person name="Gachon C.M."/>
            <person name="Gschloessl B."/>
            <person name="Heesch S."/>
            <person name="Jabbari K."/>
            <person name="Jubin C."/>
            <person name="Kawai H."/>
            <person name="Kimura K."/>
            <person name="Kloareg B."/>
            <person name="Kupper F.C."/>
            <person name="Lang D."/>
            <person name="Le Bail A."/>
            <person name="Leblanc C."/>
            <person name="Lerouge P."/>
            <person name="Lohr M."/>
            <person name="Lopez P.J."/>
            <person name="Martens C."/>
            <person name="Maumus F."/>
            <person name="Michel G."/>
            <person name="Miranda-Saavedra D."/>
            <person name="Morales J."/>
            <person name="Moreau H."/>
            <person name="Motomura T."/>
            <person name="Nagasato C."/>
            <person name="Napoli C.A."/>
            <person name="Nelson D.R."/>
            <person name="Nyvall-Collen P."/>
            <person name="Peters A.F."/>
            <person name="Pommier C."/>
            <person name="Potin P."/>
            <person name="Poulain J."/>
            <person name="Quesneville H."/>
            <person name="Read B."/>
            <person name="Rensing S.A."/>
            <person name="Ritter A."/>
            <person name="Rousvoal S."/>
            <person name="Samanta M."/>
            <person name="Samson G."/>
            <person name="Schroeder D.C."/>
            <person name="Segurens B."/>
            <person name="Strittmatter M."/>
            <person name="Tonon T."/>
            <person name="Tregear J.W."/>
            <person name="Valentin K."/>
            <person name="von Dassow P."/>
            <person name="Yamagishi T."/>
            <person name="Van de Peer Y."/>
            <person name="Wincker P."/>
        </authorList>
    </citation>
    <scope>NUCLEOTIDE SEQUENCE [LARGE SCALE GENOMIC DNA]</scope>
    <source>
        <strain evidence="3">Ec32 / CCAP1310/4</strain>
    </source>
</reference>